<dbReference type="GO" id="GO:0004930">
    <property type="term" value="F:G protein-coupled receptor activity"/>
    <property type="evidence" value="ECO:0007669"/>
    <property type="project" value="UniProtKB-KW"/>
</dbReference>
<dbReference type="Pfam" id="PF05296">
    <property type="entry name" value="TAS2R"/>
    <property type="match status" value="1"/>
</dbReference>
<feature type="transmembrane region" description="Helical" evidence="14">
    <location>
        <begin position="126"/>
        <end position="147"/>
    </location>
</feature>
<evidence type="ECO:0000256" key="9">
    <source>
        <dbReference type="ARBA" id="ARBA00023170"/>
    </source>
</evidence>
<feature type="transmembrane region" description="Helical" evidence="14">
    <location>
        <begin position="279"/>
        <end position="297"/>
    </location>
</feature>
<gene>
    <name evidence="16" type="primary">Tas2r40</name>
</gene>
<evidence type="ECO:0000256" key="10">
    <source>
        <dbReference type="ARBA" id="ARBA00023224"/>
    </source>
</evidence>
<accession>A0A1U8CS24</accession>
<dbReference type="SUPFAM" id="SSF81321">
    <property type="entry name" value="Family A G protein-coupled receptor-like"/>
    <property type="match status" value="1"/>
</dbReference>
<dbReference type="PANTHER" id="PTHR11394">
    <property type="entry name" value="TASTE RECEPTOR TYPE 2"/>
    <property type="match status" value="1"/>
</dbReference>
<evidence type="ECO:0000256" key="1">
    <source>
        <dbReference type="ARBA" id="ARBA00004141"/>
    </source>
</evidence>
<comment type="subcellular location">
    <subcellularLocation>
        <location evidence="1 13">Membrane</location>
        <topology evidence="1 13">Multi-pass membrane protein</topology>
    </subcellularLocation>
</comment>
<keyword evidence="10 13" id="KW-0807">Transducer</keyword>
<proteinExistence type="inferred from homology"/>
<feature type="transmembrane region" description="Helical" evidence="14">
    <location>
        <begin position="91"/>
        <end position="114"/>
    </location>
</feature>
<name>A0A1U8CS24_MESAU</name>
<keyword evidence="15" id="KW-1185">Reference proteome</keyword>
<keyword evidence="4 13" id="KW-0716">Sensory transduction</keyword>
<dbReference type="Proteomes" id="UP000886700">
    <property type="component" value="Unplaced"/>
</dbReference>
<evidence type="ECO:0000256" key="5">
    <source>
        <dbReference type="ARBA" id="ARBA00022692"/>
    </source>
</evidence>
<dbReference type="CTD" id="259286"/>
<evidence type="ECO:0000256" key="3">
    <source>
        <dbReference type="ARBA" id="ARBA00022480"/>
    </source>
</evidence>
<evidence type="ECO:0000313" key="15">
    <source>
        <dbReference type="Proteomes" id="UP000886700"/>
    </source>
</evidence>
<evidence type="ECO:0000256" key="2">
    <source>
        <dbReference type="ARBA" id="ARBA00007376"/>
    </source>
</evidence>
<keyword evidence="8 13" id="KW-0472">Membrane</keyword>
<evidence type="ECO:0000256" key="4">
    <source>
        <dbReference type="ARBA" id="ARBA00022606"/>
    </source>
</evidence>
<dbReference type="KEGG" id="maua:101840409"/>
<dbReference type="PANTHER" id="PTHR11394:SF47">
    <property type="entry name" value="TASTE RECEPTOR TYPE 2 MEMBER 40"/>
    <property type="match status" value="1"/>
</dbReference>
<dbReference type="GO" id="GO:0016020">
    <property type="term" value="C:membrane"/>
    <property type="evidence" value="ECO:0007669"/>
    <property type="project" value="UniProtKB-SubCell"/>
</dbReference>
<comment type="similarity">
    <text evidence="2 12">Belongs to the G-protein coupled receptor T2R family.</text>
</comment>
<dbReference type="OrthoDB" id="8876749at2759"/>
<comment type="function">
    <text evidence="11">Gustducin-coupled receptor implicated in the perception of bitter compounds in the oral cavity and the gastrointestinal tract. Signals through PLCB2 and the calcium-regulated cation channel TRPM5.</text>
</comment>
<evidence type="ECO:0000313" key="16">
    <source>
        <dbReference type="RefSeq" id="XP_012978229.2"/>
    </source>
</evidence>
<organism evidence="15 16">
    <name type="scientific">Mesocricetus auratus</name>
    <name type="common">Golden hamster</name>
    <dbReference type="NCBI Taxonomy" id="10036"/>
    <lineage>
        <taxon>Eukaryota</taxon>
        <taxon>Metazoa</taxon>
        <taxon>Chordata</taxon>
        <taxon>Craniata</taxon>
        <taxon>Vertebrata</taxon>
        <taxon>Euteleostomi</taxon>
        <taxon>Mammalia</taxon>
        <taxon>Eutheria</taxon>
        <taxon>Euarchontoglires</taxon>
        <taxon>Glires</taxon>
        <taxon>Rodentia</taxon>
        <taxon>Myomorpha</taxon>
        <taxon>Muroidea</taxon>
        <taxon>Cricetidae</taxon>
        <taxon>Cricetinae</taxon>
        <taxon>Mesocricetus</taxon>
    </lineage>
</organism>
<protein>
    <recommendedName>
        <fullName evidence="13">Taste receptor type 2</fullName>
    </recommendedName>
</protein>
<sequence length="346" mass="39641">MAKIKSRCQQEEGNGYFSVRNLKVRVSVAMVSTYVTDYAPRYKVLMTFVISTMHCIIGIIGNGFITVIYGTEWVRSKRFPTGDHLMLMLSFSRLLLLIWIMVEITCSLFFRIIYSQSGMYKFFKAATVFLSYCNLWFAAWLNVFYCLKIANFTNPLFLVMKRKIIGLMPQLMSLSVLVSASLSSFFSKHIFNVYVNNSVAIPSLNSTKRQYFSETNVLGLAFLYYVGIFIPLFMFIMAGTLLIASLKRHTLHMENSAAGSRDSSMEAHLGAIKSTSYSLVLYIINALALFISMSSIFDAYSLWNSLCNFIMTAYPAGQAVHLILRNPGLRRAWRRFQHQVHLYFKR</sequence>
<dbReference type="FunFam" id="1.20.1070.10:FF:000055">
    <property type="entry name" value="Taste receptor type 2"/>
    <property type="match status" value="1"/>
</dbReference>
<dbReference type="AlphaFoldDB" id="A0A1U8CS24"/>
<feature type="transmembrane region" description="Helical" evidence="14">
    <location>
        <begin position="44"/>
        <end position="70"/>
    </location>
</feature>
<dbReference type="GeneID" id="101840409"/>
<dbReference type="RefSeq" id="XP_012978229.2">
    <property type="nucleotide sequence ID" value="XM_013122775.2"/>
</dbReference>
<keyword evidence="6 14" id="KW-1133">Transmembrane helix</keyword>
<evidence type="ECO:0000256" key="13">
    <source>
        <dbReference type="RuleBase" id="RU004424"/>
    </source>
</evidence>
<evidence type="ECO:0000256" key="6">
    <source>
        <dbReference type="ARBA" id="ARBA00022989"/>
    </source>
</evidence>
<keyword evidence="3 13" id="KW-0919">Taste</keyword>
<dbReference type="GO" id="GO:0033038">
    <property type="term" value="F:bitter taste receptor activity"/>
    <property type="evidence" value="ECO:0007669"/>
    <property type="project" value="InterPro"/>
</dbReference>
<evidence type="ECO:0000256" key="11">
    <source>
        <dbReference type="ARBA" id="ARBA00025304"/>
    </source>
</evidence>
<keyword evidence="5 13" id="KW-0812">Transmembrane</keyword>
<feature type="transmembrane region" description="Helical" evidence="14">
    <location>
        <begin position="222"/>
        <end position="244"/>
    </location>
</feature>
<evidence type="ECO:0000256" key="7">
    <source>
        <dbReference type="ARBA" id="ARBA00023040"/>
    </source>
</evidence>
<evidence type="ECO:0000256" key="14">
    <source>
        <dbReference type="SAM" id="Phobius"/>
    </source>
</evidence>
<evidence type="ECO:0000256" key="12">
    <source>
        <dbReference type="RuleBase" id="RU004423"/>
    </source>
</evidence>
<feature type="transmembrane region" description="Helical" evidence="14">
    <location>
        <begin position="167"/>
        <end position="186"/>
    </location>
</feature>
<keyword evidence="9 13" id="KW-0675">Receptor</keyword>
<reference evidence="16" key="1">
    <citation type="submission" date="2025-08" db="UniProtKB">
        <authorList>
            <consortium name="RefSeq"/>
        </authorList>
    </citation>
    <scope>IDENTIFICATION</scope>
    <source>
        <tissue evidence="16">Liver</tissue>
    </source>
</reference>
<keyword evidence="7 13" id="KW-0297">G-protein coupled receptor</keyword>
<dbReference type="InterPro" id="IPR007960">
    <property type="entry name" value="TAS2R"/>
</dbReference>
<dbReference type="Gene3D" id="1.20.1070.10">
    <property type="entry name" value="Rhodopsin 7-helix transmembrane proteins"/>
    <property type="match status" value="1"/>
</dbReference>
<evidence type="ECO:0000256" key="8">
    <source>
        <dbReference type="ARBA" id="ARBA00023136"/>
    </source>
</evidence>
<dbReference type="eggNOG" id="ENOG502SKRK">
    <property type="taxonomic scope" value="Eukaryota"/>
</dbReference>